<reference evidence="3" key="1">
    <citation type="submission" date="2016-11" db="UniProtKB">
        <authorList>
            <consortium name="WormBaseParasite"/>
        </authorList>
    </citation>
    <scope>IDENTIFICATION</scope>
</reference>
<keyword evidence="2" id="KW-1185">Reference proteome</keyword>
<accession>A0A1I8FHQ5</accession>
<name>A0A1I8FHQ5_9PLAT</name>
<protein>
    <submittedName>
        <fullName evidence="3">ShKT domain-containing protein</fullName>
    </submittedName>
</protein>
<evidence type="ECO:0000313" key="2">
    <source>
        <dbReference type="Proteomes" id="UP000095280"/>
    </source>
</evidence>
<feature type="region of interest" description="Disordered" evidence="1">
    <location>
        <begin position="122"/>
        <end position="143"/>
    </location>
</feature>
<feature type="region of interest" description="Disordered" evidence="1">
    <location>
        <begin position="217"/>
        <end position="236"/>
    </location>
</feature>
<sequence length="341" mass="36462">PRERPLHHLHRRVGTPSARSVGFVPLGHGRQGEMDQTLNQLLVEMDGMDTTGWGRLLRCQRNRHTRCSTPRAAPGLAASTGTSWWTCPTLIEAQELCSRDCTWASNKAGGAAVPTSTCAGAEAAAQKPPGPAPHDQGGAEAQTAYSEVRKALVALDAETAAPPVFESAIVPKAAWWPEPGLGTTEAQTESLYTCARPCWRPSPAHAGRRAALRRFRASTRGGSDEQAGSTDLALQAGRPSWACPTRIATSASTRSRLRGTALTMSPSRAETEAAVRQREPRQCWARAFRRPGSGQQPGPSGPGGPRPARQEELGHEQLLELLGTVAAPEASWPSWLDLAKD</sequence>
<dbReference type="WBParaSite" id="maker-unitig_33497-snap-gene-0.2-mRNA-1">
    <property type="protein sequence ID" value="maker-unitig_33497-snap-gene-0.2-mRNA-1"/>
    <property type="gene ID" value="maker-unitig_33497-snap-gene-0.2"/>
</dbReference>
<dbReference type="Proteomes" id="UP000095280">
    <property type="component" value="Unplaced"/>
</dbReference>
<proteinExistence type="predicted"/>
<dbReference type="AlphaFoldDB" id="A0A1I8FHQ5"/>
<feature type="compositionally biased region" description="Basic and acidic residues" evidence="1">
    <location>
        <begin position="269"/>
        <end position="281"/>
    </location>
</feature>
<evidence type="ECO:0000256" key="1">
    <source>
        <dbReference type="SAM" id="MobiDB-lite"/>
    </source>
</evidence>
<evidence type="ECO:0000313" key="3">
    <source>
        <dbReference type="WBParaSite" id="maker-unitig_33497-snap-gene-0.2-mRNA-1"/>
    </source>
</evidence>
<feature type="region of interest" description="Disordered" evidence="1">
    <location>
        <begin position="252"/>
        <end position="316"/>
    </location>
</feature>
<organism evidence="2 3">
    <name type="scientific">Macrostomum lignano</name>
    <dbReference type="NCBI Taxonomy" id="282301"/>
    <lineage>
        <taxon>Eukaryota</taxon>
        <taxon>Metazoa</taxon>
        <taxon>Spiralia</taxon>
        <taxon>Lophotrochozoa</taxon>
        <taxon>Platyhelminthes</taxon>
        <taxon>Rhabditophora</taxon>
        <taxon>Macrostomorpha</taxon>
        <taxon>Macrostomida</taxon>
        <taxon>Macrostomidae</taxon>
        <taxon>Macrostomum</taxon>
    </lineage>
</organism>